<keyword evidence="7" id="KW-1185">Reference proteome</keyword>
<dbReference type="AlphaFoldDB" id="A0AAV5VLM8"/>
<keyword evidence="1 4" id="KW-0479">Metal-binding</keyword>
<evidence type="ECO:0000256" key="2">
    <source>
        <dbReference type="ARBA" id="ARBA00022771"/>
    </source>
</evidence>
<sequence length="486" mass="54835">AAARPVPANYKMKLCTFFANGNCSRGEECCYAHGDNELRSFLDTMLANVLKHDVPDGQIASQETIVSFQVLTAATKEFEIVENKTLKSLVAPNKWEKCLTDNCPGQVTKVEVSQNDAVVSQTCSLCGTIPHSTIPPEHMRTLTPIPEKWENCRVCEIPVKALKESFGGRVYQQECVNCGPVVTTIPRFFLSLNILFNGRDALPPSELAKSFKFTPEWVISKIHPLYQSSLVLCKKLNIPTNQNGVVKFLPEGFFLYTGISWSLAFGDCKFAVQQVKSTIFISHELKKKDPSQKNTTSFNRTEEYGINAEQEWRKNRRTEKGEIQGGDCTIPVKQYELVKSTLSTTPSSSEFVIYSVVEIDDYEVKKENQHSGKQSMEFKVRSSEMYARAGIKMQLGDIALFESAVWKENVISDVKKESRSDVYDKLAKYNNKALGLLAHRLGLIKAEVKETDKVYHFTFTGTDCDYITETEATQEGFIKEFQYLLE</sequence>
<name>A0AAV5VLM8_9BILA</name>
<keyword evidence="2 4" id="KW-0863">Zinc-finger</keyword>
<evidence type="ECO:0000256" key="3">
    <source>
        <dbReference type="ARBA" id="ARBA00022833"/>
    </source>
</evidence>
<dbReference type="SUPFAM" id="SSF90229">
    <property type="entry name" value="CCCH zinc finger"/>
    <property type="match status" value="1"/>
</dbReference>
<evidence type="ECO:0000256" key="1">
    <source>
        <dbReference type="ARBA" id="ARBA00022723"/>
    </source>
</evidence>
<proteinExistence type="predicted"/>
<organism evidence="6 7">
    <name type="scientific">Pristionchus fissidentatus</name>
    <dbReference type="NCBI Taxonomy" id="1538716"/>
    <lineage>
        <taxon>Eukaryota</taxon>
        <taxon>Metazoa</taxon>
        <taxon>Ecdysozoa</taxon>
        <taxon>Nematoda</taxon>
        <taxon>Chromadorea</taxon>
        <taxon>Rhabditida</taxon>
        <taxon>Rhabditina</taxon>
        <taxon>Diplogasteromorpha</taxon>
        <taxon>Diplogasteroidea</taxon>
        <taxon>Neodiplogasteridae</taxon>
        <taxon>Pristionchus</taxon>
    </lineage>
</organism>
<gene>
    <name evidence="6" type="ORF">PFISCL1PPCAC_11807</name>
</gene>
<evidence type="ECO:0000313" key="7">
    <source>
        <dbReference type="Proteomes" id="UP001432322"/>
    </source>
</evidence>
<feature type="domain" description="C3H1-type" evidence="5">
    <location>
        <begin position="9"/>
        <end position="36"/>
    </location>
</feature>
<keyword evidence="3 4" id="KW-0862">Zinc</keyword>
<accession>A0AAV5VLM8</accession>
<evidence type="ECO:0000259" key="5">
    <source>
        <dbReference type="PROSITE" id="PS50103"/>
    </source>
</evidence>
<dbReference type="Pfam" id="PF00642">
    <property type="entry name" value="zf-CCCH"/>
    <property type="match status" value="1"/>
</dbReference>
<evidence type="ECO:0000256" key="4">
    <source>
        <dbReference type="PROSITE-ProRule" id="PRU00723"/>
    </source>
</evidence>
<evidence type="ECO:0000313" key="6">
    <source>
        <dbReference type="EMBL" id="GMT20510.1"/>
    </source>
</evidence>
<dbReference type="PROSITE" id="PS50103">
    <property type="entry name" value="ZF_C3H1"/>
    <property type="match status" value="1"/>
</dbReference>
<protein>
    <recommendedName>
        <fullName evidence="5">C3H1-type domain-containing protein</fullName>
    </recommendedName>
</protein>
<feature type="zinc finger region" description="C3H1-type" evidence="4">
    <location>
        <begin position="9"/>
        <end position="36"/>
    </location>
</feature>
<dbReference type="InterPro" id="IPR036855">
    <property type="entry name" value="Znf_CCCH_sf"/>
</dbReference>
<dbReference type="Gene3D" id="4.10.1000.10">
    <property type="entry name" value="Zinc finger, CCCH-type"/>
    <property type="match status" value="1"/>
</dbReference>
<dbReference type="SMART" id="SM00356">
    <property type="entry name" value="ZnF_C3H1"/>
    <property type="match status" value="1"/>
</dbReference>
<dbReference type="GO" id="GO:0008270">
    <property type="term" value="F:zinc ion binding"/>
    <property type="evidence" value="ECO:0007669"/>
    <property type="project" value="UniProtKB-KW"/>
</dbReference>
<reference evidence="6" key="1">
    <citation type="submission" date="2023-10" db="EMBL/GenBank/DDBJ databases">
        <title>Genome assembly of Pristionchus species.</title>
        <authorList>
            <person name="Yoshida K."/>
            <person name="Sommer R.J."/>
        </authorList>
    </citation>
    <scope>NUCLEOTIDE SEQUENCE</scope>
    <source>
        <strain evidence="6">RS5133</strain>
    </source>
</reference>
<dbReference type="InterPro" id="IPR000571">
    <property type="entry name" value="Znf_CCCH"/>
</dbReference>
<comment type="caution">
    <text evidence="6">The sequence shown here is derived from an EMBL/GenBank/DDBJ whole genome shotgun (WGS) entry which is preliminary data.</text>
</comment>
<dbReference type="EMBL" id="BTSY01000003">
    <property type="protein sequence ID" value="GMT20510.1"/>
    <property type="molecule type" value="Genomic_DNA"/>
</dbReference>
<dbReference type="Proteomes" id="UP001432322">
    <property type="component" value="Unassembled WGS sequence"/>
</dbReference>
<feature type="non-terminal residue" evidence="6">
    <location>
        <position position="1"/>
    </location>
</feature>